<evidence type="ECO:0000313" key="1">
    <source>
        <dbReference type="EMBL" id="PKR53729.1"/>
    </source>
</evidence>
<evidence type="ECO:0000313" key="2">
    <source>
        <dbReference type="Proteomes" id="UP000233597"/>
    </source>
</evidence>
<evidence type="ECO:0008006" key="3">
    <source>
        <dbReference type="Google" id="ProtNLM"/>
    </source>
</evidence>
<gene>
    <name evidence="1" type="ORF">COO20_11890</name>
</gene>
<comment type="caution">
    <text evidence="1">The sequence shown here is derived from an EMBL/GenBank/DDBJ whole genome shotgun (WGS) entry which is preliminary data.</text>
</comment>
<name>A0A2N3KT13_9PROT</name>
<organism evidence="1 2">
    <name type="scientific">Thalassospira marina</name>
    <dbReference type="NCBI Taxonomy" id="2048283"/>
    <lineage>
        <taxon>Bacteria</taxon>
        <taxon>Pseudomonadati</taxon>
        <taxon>Pseudomonadota</taxon>
        <taxon>Alphaproteobacteria</taxon>
        <taxon>Rhodospirillales</taxon>
        <taxon>Thalassospiraceae</taxon>
        <taxon>Thalassospira</taxon>
    </lineage>
</organism>
<reference evidence="1 2" key="1">
    <citation type="submission" date="2017-09" db="EMBL/GenBank/DDBJ databases">
        <title>Biodiversity and function of Thalassospira species in the particle-attached aromatic-hydrocarbon-degrading consortia from the surface seawater of the South China Sea.</title>
        <authorList>
            <person name="Dong C."/>
            <person name="Liu R."/>
            <person name="Shao Z."/>
        </authorList>
    </citation>
    <scope>NUCLEOTIDE SEQUENCE [LARGE SCALE GENOMIC DNA]</scope>
    <source>
        <strain evidence="1 2">CSC1P2</strain>
    </source>
</reference>
<protein>
    <recommendedName>
        <fullName evidence="3">Transposase DDE domain-containing protein</fullName>
    </recommendedName>
</protein>
<dbReference type="EMBL" id="NWTK01000007">
    <property type="protein sequence ID" value="PKR53729.1"/>
    <property type="molecule type" value="Genomic_DNA"/>
</dbReference>
<dbReference type="OrthoDB" id="7366523at2"/>
<proteinExistence type="predicted"/>
<accession>A0A2N3KT13</accession>
<dbReference type="AlphaFoldDB" id="A0A2N3KT13"/>
<sequence>MVERFFYRMKDMRRLTVRYEKYTENFLNMIRLFAIRCWCN</sequence>
<dbReference type="Proteomes" id="UP000233597">
    <property type="component" value="Unassembled WGS sequence"/>
</dbReference>